<protein>
    <submittedName>
        <fullName evidence="6">MFS transporter</fullName>
    </submittedName>
</protein>
<evidence type="ECO:0000313" key="7">
    <source>
        <dbReference type="Proteomes" id="UP000007730"/>
    </source>
</evidence>
<dbReference type="InterPro" id="IPR011701">
    <property type="entry name" value="MFS"/>
</dbReference>
<feature type="transmembrane region" description="Helical" evidence="4">
    <location>
        <begin position="112"/>
        <end position="134"/>
    </location>
</feature>
<dbReference type="PANTHER" id="PTHR23523">
    <property type="match status" value="1"/>
</dbReference>
<feature type="transmembrane region" description="Helical" evidence="4">
    <location>
        <begin position="87"/>
        <end position="106"/>
    </location>
</feature>
<dbReference type="Pfam" id="PF07690">
    <property type="entry name" value="MFS_1"/>
    <property type="match status" value="1"/>
</dbReference>
<feature type="transmembrane region" description="Helical" evidence="4">
    <location>
        <begin position="58"/>
        <end position="75"/>
    </location>
</feature>
<evidence type="ECO:0000256" key="1">
    <source>
        <dbReference type="ARBA" id="ARBA00022692"/>
    </source>
</evidence>
<keyword evidence="7" id="KW-1185">Reference proteome</keyword>
<dbReference type="Proteomes" id="UP000007730">
    <property type="component" value="Chromosome"/>
</dbReference>
<dbReference type="OrthoDB" id="148947at2"/>
<dbReference type="PROSITE" id="PS50850">
    <property type="entry name" value="MFS"/>
    <property type="match status" value="1"/>
</dbReference>
<dbReference type="InterPro" id="IPR020846">
    <property type="entry name" value="MFS_dom"/>
</dbReference>
<dbReference type="PANTHER" id="PTHR23523:SF2">
    <property type="entry name" value="2-NITROIMIDAZOLE TRANSPORTER"/>
    <property type="match status" value="1"/>
</dbReference>
<keyword evidence="2 4" id="KW-1133">Transmembrane helix</keyword>
<sequence>MPCRSSFRPQFPVMMKNQFASASALLWICGVGLRLGVLAVPPVISLIQADLQMSGTEIGILSGLPVVLFAVAAAPGSRLVGWAGVRLTLATGLVVTALGSGLRALAPEVYSLYAATILMSAGIAIMQPAMASAVRQWMPDRAAFGTALYTSGLIVGEIVPVVLMLPVLLPLFDQSWRLGLLSWSAPLLVIAAVVLIFCPRGNGGASTAARGTWWPDLRSGLNWQIGLILAGASSVYFSTNAFLPAFLESVGHGSKVSVALTTVNVSQLPAVLLLVFLADWIQGKRWPLLAFCGLTVLGVLGVMVSTAWWMIALSAGVIGMASAAQLAIGLSLPPLLARNPDDVAHVIAAAFAISYSYTMGVSFVSGVAWDLAGAPVFAFIPIFIAGLPSVFVALKISFEQRTV</sequence>
<dbReference type="InterPro" id="IPR052524">
    <property type="entry name" value="MFS_Cyanate_Porter"/>
</dbReference>
<dbReference type="eggNOG" id="COG2807">
    <property type="taxonomic scope" value="Bacteria"/>
</dbReference>
<evidence type="ECO:0000313" key="6">
    <source>
        <dbReference type="EMBL" id="AEI07906.1"/>
    </source>
</evidence>
<evidence type="ECO:0000256" key="2">
    <source>
        <dbReference type="ARBA" id="ARBA00022989"/>
    </source>
</evidence>
<evidence type="ECO:0000259" key="5">
    <source>
        <dbReference type="PROSITE" id="PS50850"/>
    </source>
</evidence>
<feature type="transmembrane region" description="Helical" evidence="4">
    <location>
        <begin position="180"/>
        <end position="199"/>
    </location>
</feature>
<dbReference type="KEGG" id="ocg:OCA5_c32300"/>
<evidence type="ECO:0000256" key="3">
    <source>
        <dbReference type="ARBA" id="ARBA00023136"/>
    </source>
</evidence>
<accession>F8BRZ0</accession>
<feature type="transmembrane region" description="Helical" evidence="4">
    <location>
        <begin position="146"/>
        <end position="168"/>
    </location>
</feature>
<dbReference type="SUPFAM" id="SSF103473">
    <property type="entry name" value="MFS general substrate transporter"/>
    <property type="match status" value="1"/>
</dbReference>
<dbReference type="InterPro" id="IPR036259">
    <property type="entry name" value="MFS_trans_sf"/>
</dbReference>
<dbReference type="STRING" id="504832.OCA5_c32300"/>
<name>F8BRZ0_AFIC5</name>
<keyword evidence="3 4" id="KW-0472">Membrane</keyword>
<feature type="transmembrane region" description="Helical" evidence="4">
    <location>
        <begin position="288"/>
        <end position="311"/>
    </location>
</feature>
<evidence type="ECO:0000256" key="4">
    <source>
        <dbReference type="SAM" id="Phobius"/>
    </source>
</evidence>
<proteinExistence type="predicted"/>
<dbReference type="AlphaFoldDB" id="F8BRZ0"/>
<feature type="transmembrane region" description="Helical" evidence="4">
    <location>
        <begin position="220"/>
        <end position="238"/>
    </location>
</feature>
<dbReference type="Gene3D" id="1.20.1250.20">
    <property type="entry name" value="MFS general substrate transporter like domains"/>
    <property type="match status" value="2"/>
</dbReference>
<feature type="transmembrane region" description="Helical" evidence="4">
    <location>
        <begin position="343"/>
        <end position="364"/>
    </location>
</feature>
<feature type="transmembrane region" description="Helical" evidence="4">
    <location>
        <begin position="376"/>
        <end position="398"/>
    </location>
</feature>
<keyword evidence="1 4" id="KW-0812">Transmembrane</keyword>
<feature type="domain" description="Major facilitator superfamily (MFS) profile" evidence="5">
    <location>
        <begin position="20"/>
        <end position="401"/>
    </location>
</feature>
<dbReference type="EMBL" id="CP002826">
    <property type="protein sequence ID" value="AEI07906.1"/>
    <property type="molecule type" value="Genomic_DNA"/>
</dbReference>
<reference evidence="6 7" key="1">
    <citation type="journal article" date="2011" name="J. Bacteriol.">
        <title>Complete genome sequences of the chemolithoautotrophic Oligotropha carboxidovorans strains OM4 and OM5.</title>
        <authorList>
            <person name="Volland S."/>
            <person name="Rachinger M."/>
            <person name="Strittmatter A."/>
            <person name="Daniel R."/>
            <person name="Gottschalk G."/>
            <person name="Meyer O."/>
        </authorList>
    </citation>
    <scope>NUCLEOTIDE SEQUENCE [LARGE SCALE GENOMIC DNA]</scope>
    <source>
        <strain evidence="7">ATCC 49405 / DSM 1227 / KCTC 32145 / OM5</strain>
    </source>
</reference>
<dbReference type="HOGENOM" id="CLU_038046_4_2_5"/>
<organism evidence="6 7">
    <name type="scientific">Afipia carboxidovorans (strain ATCC 49405 / DSM 1227 / KCTC 32145 / OM5)</name>
    <name type="common">Oligotropha carboxidovorans</name>
    <dbReference type="NCBI Taxonomy" id="504832"/>
    <lineage>
        <taxon>Bacteria</taxon>
        <taxon>Pseudomonadati</taxon>
        <taxon>Pseudomonadota</taxon>
        <taxon>Alphaproteobacteria</taxon>
        <taxon>Hyphomicrobiales</taxon>
        <taxon>Nitrobacteraceae</taxon>
        <taxon>Afipia</taxon>
    </lineage>
</organism>
<dbReference type="PATRIC" id="fig|504832.7.peg.3396"/>
<dbReference type="GO" id="GO:0022857">
    <property type="term" value="F:transmembrane transporter activity"/>
    <property type="evidence" value="ECO:0007669"/>
    <property type="project" value="InterPro"/>
</dbReference>
<gene>
    <name evidence="6" type="ordered locus">OCA5_c32300</name>
</gene>
<feature type="transmembrane region" description="Helical" evidence="4">
    <location>
        <begin position="258"/>
        <end position="281"/>
    </location>
</feature>
<feature type="transmembrane region" description="Helical" evidence="4">
    <location>
        <begin position="317"/>
        <end position="336"/>
    </location>
</feature>